<name>A0A6P2DIV7_9BACT</name>
<dbReference type="EC" id="3.6.1.-" evidence="12"/>
<dbReference type="NCBIfam" id="NF008775">
    <property type="entry name" value="PRK11819.1"/>
    <property type="match status" value="1"/>
</dbReference>
<comment type="domain">
    <text evidence="12">The P-site tRNA interaction motif (PtIM domain) probably interacts with the P-site tRNA(fMet) as well as the 23S rRNA.</text>
</comment>
<dbReference type="SMART" id="SM00382">
    <property type="entry name" value="AAA"/>
    <property type="match status" value="2"/>
</dbReference>
<evidence type="ECO:0000256" key="6">
    <source>
        <dbReference type="ARBA" id="ARBA00022741"/>
    </source>
</evidence>
<comment type="subunit">
    <text evidence="12">Monomer. Probably contacts ribosomal proteins L1, L5, L33 and S7, the 16S and 23S rRNA and the P-site containing tRNA(fMet).</text>
</comment>
<dbReference type="PANTHER" id="PTHR43858:SF1">
    <property type="entry name" value="ABC TRANSPORTER-RELATED PROTEIN"/>
    <property type="match status" value="1"/>
</dbReference>
<dbReference type="GO" id="GO:0016887">
    <property type="term" value="F:ATP hydrolysis activity"/>
    <property type="evidence" value="ECO:0007669"/>
    <property type="project" value="UniProtKB-UniRule"/>
</dbReference>
<evidence type="ECO:0000256" key="8">
    <source>
        <dbReference type="ARBA" id="ARBA00022840"/>
    </source>
</evidence>
<evidence type="ECO:0000256" key="7">
    <source>
        <dbReference type="ARBA" id="ARBA00022801"/>
    </source>
</evidence>
<feature type="domain" description="ABC transporter" evidence="13">
    <location>
        <begin position="324"/>
        <end position="541"/>
    </location>
</feature>
<accession>A0A6P2DIV7</accession>
<dbReference type="FunFam" id="3.40.50.300:FF:000183">
    <property type="entry name" value="ABC transporter ATP-binding protein yjjK"/>
    <property type="match status" value="1"/>
</dbReference>
<dbReference type="GO" id="GO:0019843">
    <property type="term" value="F:rRNA binding"/>
    <property type="evidence" value="ECO:0007669"/>
    <property type="project" value="UniProtKB-UniRule"/>
</dbReference>
<keyword evidence="2 12" id="KW-0963">Cytoplasm</keyword>
<evidence type="ECO:0000256" key="11">
    <source>
        <dbReference type="ARBA" id="ARBA00022917"/>
    </source>
</evidence>
<feature type="binding site" evidence="12">
    <location>
        <begin position="356"/>
        <end position="363"/>
    </location>
    <ligand>
        <name>ATP</name>
        <dbReference type="ChEBI" id="CHEBI:30616"/>
        <label>2</label>
    </ligand>
</feature>
<evidence type="ECO:0000259" key="13">
    <source>
        <dbReference type="PROSITE" id="PS50893"/>
    </source>
</evidence>
<comment type="domain">
    <text evidence="12">The arm domain is inserted in the first ABC transporter domain. Probably contacts ribosomal protein L1.</text>
</comment>
<comment type="similarity">
    <text evidence="1 12">Belongs to the ABC transporter superfamily. ABCF family. Translational throttle EttA subfamily.</text>
</comment>
<dbReference type="InterPro" id="IPR022374">
    <property type="entry name" value="EttA"/>
</dbReference>
<keyword evidence="5 12" id="KW-0677">Repeat</keyword>
<dbReference type="FunFam" id="3.40.50.300:FF:000011">
    <property type="entry name" value="Putative ABC transporter ATP-binding component"/>
    <property type="match status" value="1"/>
</dbReference>
<evidence type="ECO:0000256" key="5">
    <source>
        <dbReference type="ARBA" id="ARBA00022737"/>
    </source>
</evidence>
<dbReference type="SUPFAM" id="SSF52540">
    <property type="entry name" value="P-loop containing nucleoside triphosphate hydrolases"/>
    <property type="match status" value="2"/>
</dbReference>
<keyword evidence="11 12" id="KW-0648">Protein biosynthesis</keyword>
<dbReference type="AlphaFoldDB" id="A0A6P2DIV7"/>
<dbReference type="InterPro" id="IPR003593">
    <property type="entry name" value="AAA+_ATPase"/>
</dbReference>
<dbReference type="Pfam" id="PF00005">
    <property type="entry name" value="ABC_tran"/>
    <property type="match status" value="2"/>
</dbReference>
<dbReference type="GO" id="GO:0043022">
    <property type="term" value="F:ribosome binding"/>
    <property type="evidence" value="ECO:0007669"/>
    <property type="project" value="UniProtKB-UniRule"/>
</dbReference>
<dbReference type="CDD" id="cd03221">
    <property type="entry name" value="ABCF_EF-3"/>
    <property type="match status" value="2"/>
</dbReference>
<dbReference type="GO" id="GO:0005524">
    <property type="term" value="F:ATP binding"/>
    <property type="evidence" value="ECO:0007669"/>
    <property type="project" value="UniProtKB-UniRule"/>
</dbReference>
<dbReference type="InterPro" id="IPR027417">
    <property type="entry name" value="P-loop_NTPase"/>
</dbReference>
<comment type="subcellular location">
    <subcellularLocation>
        <location evidence="12">Cytoplasm</location>
    </subcellularLocation>
    <text evidence="12">Associates with ribosomes and polysomes.</text>
</comment>
<dbReference type="InterPro" id="IPR032781">
    <property type="entry name" value="ABC_tran_Xtn"/>
</dbReference>
<feature type="region of interest" description="Arm" evidence="12">
    <location>
        <begin position="95"/>
        <end position="139"/>
    </location>
</feature>
<keyword evidence="7 12" id="KW-0378">Hydrolase</keyword>
<keyword evidence="15" id="KW-1185">Reference proteome</keyword>
<feature type="domain" description="ABC transporter" evidence="13">
    <location>
        <begin position="7"/>
        <end position="259"/>
    </location>
</feature>
<comment type="function">
    <text evidence="12">A translation factor that gates the progression of the 70S ribosomal initiation complex (IC, containing tRNA(fMet) in the P-site) into the translation elongation cycle by using a mechanism sensitive to the ATP/ADP ratio. Binds to the 70S ribosome E-site where it modulates the state of the translating ribosome during subunit translocation. ATP hydrolysis probably frees it from the ribosome, which can enter the elongation phase.</text>
</comment>
<dbReference type="KEGG" id="gms:SOIL9_74680"/>
<dbReference type="GO" id="GO:0005737">
    <property type="term" value="C:cytoplasm"/>
    <property type="evidence" value="ECO:0007669"/>
    <property type="project" value="UniProtKB-SubCell"/>
</dbReference>
<keyword evidence="8 12" id="KW-0067">ATP-binding</keyword>
<evidence type="ECO:0000256" key="3">
    <source>
        <dbReference type="ARBA" id="ARBA00022555"/>
    </source>
</evidence>
<evidence type="ECO:0000256" key="1">
    <source>
        <dbReference type="ARBA" id="ARBA00005868"/>
    </source>
</evidence>
<protein>
    <recommendedName>
        <fullName evidence="12">Energy-dependent translational throttle protein EttA</fullName>
        <ecNumber evidence="12">3.6.1.-</ecNumber>
    </recommendedName>
    <alternativeName>
        <fullName evidence="12">Translational regulatory factor EttA</fullName>
    </alternativeName>
</protein>
<dbReference type="NCBIfam" id="TIGR03719">
    <property type="entry name" value="ABC_ABC_ChvD"/>
    <property type="match status" value="1"/>
</dbReference>
<dbReference type="GO" id="GO:0000049">
    <property type="term" value="F:tRNA binding"/>
    <property type="evidence" value="ECO:0007669"/>
    <property type="project" value="UniProtKB-UniRule"/>
</dbReference>
<dbReference type="RefSeq" id="WP_162672781.1">
    <property type="nucleotide sequence ID" value="NZ_LR593886.1"/>
</dbReference>
<keyword evidence="4 12" id="KW-0699">rRNA-binding</keyword>
<dbReference type="HAMAP" id="MF_00847">
    <property type="entry name" value="EttA"/>
    <property type="match status" value="1"/>
</dbReference>
<gene>
    <name evidence="12" type="primary">ettA</name>
    <name evidence="14" type="ORF">SOIL9_74680</name>
</gene>
<evidence type="ECO:0000256" key="2">
    <source>
        <dbReference type="ARBA" id="ARBA00022490"/>
    </source>
</evidence>
<evidence type="ECO:0000256" key="10">
    <source>
        <dbReference type="ARBA" id="ARBA00022884"/>
    </source>
</evidence>
<evidence type="ECO:0000313" key="14">
    <source>
        <dbReference type="EMBL" id="VTS02583.1"/>
    </source>
</evidence>
<dbReference type="PANTHER" id="PTHR43858">
    <property type="entry name" value="ENERGY-DEPENDENT TRANSLATIONAL THROTTLE PROTEIN ETTA"/>
    <property type="match status" value="1"/>
</dbReference>
<keyword evidence="10 12" id="KW-0694">RNA-binding</keyword>
<dbReference type="Proteomes" id="UP000464178">
    <property type="component" value="Chromosome"/>
</dbReference>
<evidence type="ECO:0000313" key="15">
    <source>
        <dbReference type="Proteomes" id="UP000464178"/>
    </source>
</evidence>
<dbReference type="GO" id="GO:0045900">
    <property type="term" value="P:negative regulation of translational elongation"/>
    <property type="evidence" value="ECO:0007669"/>
    <property type="project" value="UniProtKB-UniRule"/>
</dbReference>
<dbReference type="PROSITE" id="PS00211">
    <property type="entry name" value="ABC_TRANSPORTER_1"/>
    <property type="match status" value="1"/>
</dbReference>
<reference evidence="14 15" key="1">
    <citation type="submission" date="2019-05" db="EMBL/GenBank/DDBJ databases">
        <authorList>
            <consortium name="Science for Life Laboratories"/>
        </authorList>
    </citation>
    <scope>NUCLEOTIDE SEQUENCE [LARGE SCALE GENOMIC DNA]</scope>
    <source>
        <strain evidence="14">Soil9</strain>
    </source>
</reference>
<keyword evidence="6 12" id="KW-0547">Nucleotide-binding</keyword>
<feature type="binding site" evidence="12">
    <location>
        <begin position="39"/>
        <end position="46"/>
    </location>
    <ligand>
        <name>ATP</name>
        <dbReference type="ChEBI" id="CHEBI:30616"/>
        <label>1</label>
    </ligand>
</feature>
<evidence type="ECO:0000256" key="12">
    <source>
        <dbReference type="HAMAP-Rule" id="MF_00847"/>
    </source>
</evidence>
<organism evidence="14 15">
    <name type="scientific">Gemmata massiliana</name>
    <dbReference type="NCBI Taxonomy" id="1210884"/>
    <lineage>
        <taxon>Bacteria</taxon>
        <taxon>Pseudomonadati</taxon>
        <taxon>Planctomycetota</taxon>
        <taxon>Planctomycetia</taxon>
        <taxon>Gemmatales</taxon>
        <taxon>Gemmataceae</taxon>
        <taxon>Gemmata</taxon>
    </lineage>
</organism>
<dbReference type="EMBL" id="LR593886">
    <property type="protein sequence ID" value="VTS02583.1"/>
    <property type="molecule type" value="Genomic_DNA"/>
</dbReference>
<dbReference type="Pfam" id="PF12848">
    <property type="entry name" value="ABC_tran_Xtn"/>
    <property type="match status" value="1"/>
</dbReference>
<dbReference type="PROSITE" id="PS50893">
    <property type="entry name" value="ABC_TRANSPORTER_2"/>
    <property type="match status" value="2"/>
</dbReference>
<keyword evidence="9 12" id="KW-0810">Translation regulation</keyword>
<dbReference type="InterPro" id="IPR017871">
    <property type="entry name" value="ABC_transporter-like_CS"/>
</dbReference>
<feature type="region of interest" description="PtIM" evidence="12">
    <location>
        <begin position="242"/>
        <end position="322"/>
    </location>
</feature>
<keyword evidence="3 12" id="KW-0820">tRNA-binding</keyword>
<proteinExistence type="inferred from homology"/>
<dbReference type="Gene3D" id="3.40.50.300">
    <property type="entry name" value="P-loop containing nucleotide triphosphate hydrolases"/>
    <property type="match status" value="2"/>
</dbReference>
<dbReference type="InterPro" id="IPR003439">
    <property type="entry name" value="ABC_transporter-like_ATP-bd"/>
</dbReference>
<dbReference type="GO" id="GO:0006412">
    <property type="term" value="P:translation"/>
    <property type="evidence" value="ECO:0007669"/>
    <property type="project" value="UniProtKB-KW"/>
</dbReference>
<evidence type="ECO:0000256" key="9">
    <source>
        <dbReference type="ARBA" id="ARBA00022845"/>
    </source>
</evidence>
<evidence type="ECO:0000256" key="4">
    <source>
        <dbReference type="ARBA" id="ARBA00022730"/>
    </source>
</evidence>
<sequence>MSDHYIFNIRELTKHYGKKEILKNINLNFYPGAKIGVIGSNGAGKSTLLKIMAGVDKEFMGEAWSHAGATIGYVPQEPHLTPGKTVLENVEEAVAPIRALLKRQEEIGEAMGDPDADFEKLSDQMEKVQAQIDATNAYELDRTLEMAMDAMRLPPSDAPVERLSGGERRRVALCKTLLQRHDLLLLDEPTNHLDAESVEWLEHHLAAYTGAVVAVTHDRYFLDNVAKWILELDYGRGYPYEGNYSGWLDQKRRRLAVQEKQESARQKQLDRELEWAKSSPRARMAKSKARLAAIDKLQEQVIDEDEKELTIQIPSGPPLGDLVVRAEGVKKGYGDVLLYDDLTFNLPKGGIVGIIGPNGAGKTTLFKMIVGQEQPDGGKLTVGTTVKVAHVDQNRDALNPNNTVFEEITGGSDYIILGKQRIASRAYCAKFNFKGPDQQKVVGSCSGGERNRIHLAKLLRSGGNLLLLDEPTNDLDVDTLRALEEALINFSGCAVVISHDRWFLDRIATHILAFEGDSKVVWCEGNFEVYEEQRRARLGAAADLPTRIKYRKLTS</sequence>
<comment type="catalytic activity">
    <reaction evidence="12">
        <text>ATP + H2O = ADP + phosphate + H(+)</text>
        <dbReference type="Rhea" id="RHEA:13065"/>
        <dbReference type="ChEBI" id="CHEBI:15377"/>
        <dbReference type="ChEBI" id="CHEBI:15378"/>
        <dbReference type="ChEBI" id="CHEBI:30616"/>
        <dbReference type="ChEBI" id="CHEBI:43474"/>
        <dbReference type="ChEBI" id="CHEBI:456216"/>
    </reaction>
</comment>